<evidence type="ECO:0000313" key="2">
    <source>
        <dbReference type="EMBL" id="SDQ62857.1"/>
    </source>
</evidence>
<proteinExistence type="predicted"/>
<evidence type="ECO:0000256" key="1">
    <source>
        <dbReference type="SAM" id="Phobius"/>
    </source>
</evidence>
<comment type="caution">
    <text evidence="2">The sequence shown here is derived from an EMBL/GenBank/DDBJ whole genome shotgun (WGS) entry which is preliminary data.</text>
</comment>
<keyword evidence="1" id="KW-0812">Transmembrane</keyword>
<feature type="transmembrane region" description="Helical" evidence="1">
    <location>
        <begin position="96"/>
        <end position="120"/>
    </location>
</feature>
<feature type="transmembrane region" description="Helical" evidence="1">
    <location>
        <begin position="141"/>
        <end position="162"/>
    </location>
</feature>
<dbReference type="RefSeq" id="WP_074631860.1">
    <property type="nucleotide sequence ID" value="NZ_FNKY01000001.1"/>
</dbReference>
<name>A0ABY0THR0_9PROT</name>
<dbReference type="Pfam" id="PF04403">
    <property type="entry name" value="PqiA"/>
    <property type="match status" value="1"/>
</dbReference>
<feature type="transmembrane region" description="Helical" evidence="1">
    <location>
        <begin position="48"/>
        <end position="68"/>
    </location>
</feature>
<keyword evidence="3" id="KW-1185">Reference proteome</keyword>
<reference evidence="2 3" key="1">
    <citation type="submission" date="2016-10" db="EMBL/GenBank/DDBJ databases">
        <authorList>
            <person name="Varghese N."/>
            <person name="Submissions S."/>
        </authorList>
    </citation>
    <scope>NUCLEOTIDE SEQUENCE [LARGE SCALE GENOMIC DNA]</scope>
    <source>
        <strain evidence="2 3">Nl1</strain>
    </source>
</reference>
<evidence type="ECO:0000313" key="3">
    <source>
        <dbReference type="Proteomes" id="UP000183471"/>
    </source>
</evidence>
<dbReference type="EMBL" id="FNKY01000001">
    <property type="protein sequence ID" value="SDQ62857.1"/>
    <property type="molecule type" value="Genomic_DNA"/>
</dbReference>
<keyword evidence="1" id="KW-1133">Transmembrane helix</keyword>
<dbReference type="Proteomes" id="UP000183471">
    <property type="component" value="Unassembled WGS sequence"/>
</dbReference>
<organism evidence="2 3">
    <name type="scientific">Nitrosospira multiformis</name>
    <dbReference type="NCBI Taxonomy" id="1231"/>
    <lineage>
        <taxon>Bacteria</taxon>
        <taxon>Pseudomonadati</taxon>
        <taxon>Pseudomonadota</taxon>
        <taxon>Betaproteobacteria</taxon>
        <taxon>Nitrosomonadales</taxon>
        <taxon>Nitrosomonadaceae</taxon>
        <taxon>Nitrosospira</taxon>
    </lineage>
</organism>
<feature type="transmembrane region" description="Helical" evidence="1">
    <location>
        <begin position="168"/>
        <end position="190"/>
    </location>
</feature>
<sequence>MQEVTDLIACEECDAIHRRLALGHNEVTLCGRCGAALEQDMSVHSRRALPLTIACLLMFVVANVFPIVEMQFQGNVNRTTIIGAVLSLNDAGMPGVALLVLVTIILFPLMQLLTLMYLLIAVKRAEYHHPEFNFVARLVQMVRPWAMVEVFLLGTIVAYVKLTSMATVVPGTALMAFGVLTILLAAVLSFNPRHIWRMARQDNRRKQYAGK</sequence>
<gene>
    <name evidence="2" type="ORF">SAMN05216402_1612</name>
</gene>
<dbReference type="InterPro" id="IPR007498">
    <property type="entry name" value="PqiA-like"/>
</dbReference>
<keyword evidence="1" id="KW-0472">Membrane</keyword>
<accession>A0ABY0THR0</accession>
<protein>
    <submittedName>
        <fullName evidence="2">Paraquat-inducible protein A</fullName>
    </submittedName>
</protein>